<evidence type="ECO:0000313" key="7">
    <source>
        <dbReference type="Proteomes" id="UP001458880"/>
    </source>
</evidence>
<dbReference type="PANTHER" id="PTHR13832:SF354">
    <property type="entry name" value="GM14138P"/>
    <property type="match status" value="1"/>
</dbReference>
<dbReference type="Gene3D" id="3.60.40.10">
    <property type="entry name" value="PPM-type phosphatase domain"/>
    <property type="match status" value="1"/>
</dbReference>
<dbReference type="EMBL" id="JASPKY010000003">
    <property type="protein sequence ID" value="KAK9758672.1"/>
    <property type="molecule type" value="Genomic_DNA"/>
</dbReference>
<dbReference type="InterPro" id="IPR001932">
    <property type="entry name" value="PPM-type_phosphatase-like_dom"/>
</dbReference>
<feature type="domain" description="PPM-type phosphatase" evidence="5">
    <location>
        <begin position="67"/>
        <end position="418"/>
    </location>
</feature>
<gene>
    <name evidence="6" type="ORF">QE152_g483</name>
</gene>
<dbReference type="InterPro" id="IPR000222">
    <property type="entry name" value="PP2C_BS"/>
</dbReference>
<comment type="caution">
    <text evidence="6">The sequence shown here is derived from an EMBL/GenBank/DDBJ whole genome shotgun (WGS) entry which is preliminary data.</text>
</comment>
<dbReference type="InterPro" id="IPR015655">
    <property type="entry name" value="PP2C"/>
</dbReference>
<dbReference type="Proteomes" id="UP001458880">
    <property type="component" value="Unassembled WGS sequence"/>
</dbReference>
<keyword evidence="1" id="KW-0479">Metal-binding</keyword>
<evidence type="ECO:0000256" key="2">
    <source>
        <dbReference type="ARBA" id="ARBA00022801"/>
    </source>
</evidence>
<organism evidence="6 7">
    <name type="scientific">Popillia japonica</name>
    <name type="common">Japanese beetle</name>
    <dbReference type="NCBI Taxonomy" id="7064"/>
    <lineage>
        <taxon>Eukaryota</taxon>
        <taxon>Metazoa</taxon>
        <taxon>Ecdysozoa</taxon>
        <taxon>Arthropoda</taxon>
        <taxon>Hexapoda</taxon>
        <taxon>Insecta</taxon>
        <taxon>Pterygota</taxon>
        <taxon>Neoptera</taxon>
        <taxon>Endopterygota</taxon>
        <taxon>Coleoptera</taxon>
        <taxon>Polyphaga</taxon>
        <taxon>Scarabaeiformia</taxon>
        <taxon>Scarabaeidae</taxon>
        <taxon>Rutelinae</taxon>
        <taxon>Popillia</taxon>
    </lineage>
</organism>
<evidence type="ECO:0000256" key="1">
    <source>
        <dbReference type="ARBA" id="ARBA00022723"/>
    </source>
</evidence>
<protein>
    <submittedName>
        <fullName evidence="6">Protein phosphatase 2C</fullName>
    </submittedName>
</protein>
<evidence type="ECO:0000256" key="4">
    <source>
        <dbReference type="RuleBase" id="RU003465"/>
    </source>
</evidence>
<proteinExistence type="inferred from homology"/>
<dbReference type="PANTHER" id="PTHR13832">
    <property type="entry name" value="PROTEIN PHOSPHATASE 2C"/>
    <property type="match status" value="1"/>
</dbReference>
<dbReference type="GO" id="GO:0004741">
    <property type="term" value="F:[pyruvate dehydrogenase (acetyl-transferring)]-phosphatase activity"/>
    <property type="evidence" value="ECO:0007669"/>
    <property type="project" value="TreeGrafter"/>
</dbReference>
<sequence length="639" mass="71883">MFSKLKNAFTGADTETAVKGQGGRETMKYAYPYARPHFLNLNDDEIQASMDHRLRPIINPSQRLVNNSGYAECINGGKSKYNEDQAVCHQGVLQSGSVKIPYLYFALFDGHAGVGAAICAANQLHHVIHQRLVDAQDDIWSEFVRDTNSETRHNLIIGALEISFNVMDDIIKEELIRKQSNGGCTALVAISLLGFLYVANAGDSRAVVCSGNKVHNMSNDFTPETEKMRIRQLAQLKPNLLGNDYTYYEYIRPLNSNDLGKRVLFKDSFMKGWTYKTVVLEDLKPSLITGQGKRSRVMATIGVTRGFGDHDLVSVHQRIPIKPFLTCHPEIQVYDLKDAKKHDVLVMGTDGLWDVIDGATVAHNFNEAVQIFDEKEVYISAATCLVGAARGSSKEQQWVLKNGKTASVDDISVFVVPLYQIAKDYKRMLKTISLRLPIVLPNDVLNFNNESSSQNSVVARSSYIKSVVEAIREKQKCRQQDRYSDLCFITADQTENDSSCNDYSSGAMLNININGGLPKDDFLLINVQSIDSIDILDETISNKDDISYFESLELEDNPHRFLNLKKVHLGTSGSIELLLLDNDVNEGDYRFRSRSFPGVDNSDSKNRKYHVSRNRTRKQVTRYKLKLKSNDFKLCNQIV</sequence>
<dbReference type="AlphaFoldDB" id="A0AAW1NJ60"/>
<dbReference type="Pfam" id="PF00481">
    <property type="entry name" value="PP2C"/>
    <property type="match status" value="2"/>
</dbReference>
<dbReference type="GO" id="GO:0046872">
    <property type="term" value="F:metal ion binding"/>
    <property type="evidence" value="ECO:0007669"/>
    <property type="project" value="UniProtKB-KW"/>
</dbReference>
<reference evidence="6 7" key="1">
    <citation type="journal article" date="2024" name="BMC Genomics">
        <title>De novo assembly and annotation of Popillia japonica's genome with initial clues to its potential as an invasive pest.</title>
        <authorList>
            <person name="Cucini C."/>
            <person name="Boschi S."/>
            <person name="Funari R."/>
            <person name="Cardaioli E."/>
            <person name="Iannotti N."/>
            <person name="Marturano G."/>
            <person name="Paoli F."/>
            <person name="Bruttini M."/>
            <person name="Carapelli A."/>
            <person name="Frati F."/>
            <person name="Nardi F."/>
        </authorList>
    </citation>
    <scope>NUCLEOTIDE SEQUENCE [LARGE SCALE GENOMIC DNA]</scope>
    <source>
        <strain evidence="6">DMR45628</strain>
    </source>
</reference>
<keyword evidence="3 4" id="KW-0904">Protein phosphatase</keyword>
<dbReference type="InterPro" id="IPR036457">
    <property type="entry name" value="PPM-type-like_dom_sf"/>
</dbReference>
<evidence type="ECO:0000256" key="3">
    <source>
        <dbReference type="ARBA" id="ARBA00022912"/>
    </source>
</evidence>
<dbReference type="SUPFAM" id="SSF81606">
    <property type="entry name" value="PP2C-like"/>
    <property type="match status" value="1"/>
</dbReference>
<dbReference type="GO" id="GO:0005739">
    <property type="term" value="C:mitochondrion"/>
    <property type="evidence" value="ECO:0007669"/>
    <property type="project" value="TreeGrafter"/>
</dbReference>
<accession>A0AAW1NJ60</accession>
<dbReference type="SMART" id="SM00332">
    <property type="entry name" value="PP2Cc"/>
    <property type="match status" value="1"/>
</dbReference>
<name>A0AAW1NJ60_POPJA</name>
<evidence type="ECO:0000313" key="6">
    <source>
        <dbReference type="EMBL" id="KAK9758672.1"/>
    </source>
</evidence>
<dbReference type="CDD" id="cd00143">
    <property type="entry name" value="PP2Cc"/>
    <property type="match status" value="1"/>
</dbReference>
<dbReference type="PROSITE" id="PS01032">
    <property type="entry name" value="PPM_1"/>
    <property type="match status" value="1"/>
</dbReference>
<keyword evidence="7" id="KW-1185">Reference proteome</keyword>
<evidence type="ECO:0000259" key="5">
    <source>
        <dbReference type="PROSITE" id="PS51746"/>
    </source>
</evidence>
<keyword evidence="2 4" id="KW-0378">Hydrolase</keyword>
<dbReference type="PROSITE" id="PS51746">
    <property type="entry name" value="PPM_2"/>
    <property type="match status" value="1"/>
</dbReference>
<comment type="similarity">
    <text evidence="4">Belongs to the PP2C family.</text>
</comment>